<dbReference type="Gene3D" id="3.30.565.10">
    <property type="entry name" value="Histidine kinase-like ATPase, C-terminal domain"/>
    <property type="match status" value="1"/>
</dbReference>
<feature type="transmembrane region" description="Helical" evidence="6">
    <location>
        <begin position="232"/>
        <end position="254"/>
    </location>
</feature>
<evidence type="ECO:0000256" key="6">
    <source>
        <dbReference type="SAM" id="Phobius"/>
    </source>
</evidence>
<dbReference type="InterPro" id="IPR036890">
    <property type="entry name" value="HATPase_C_sf"/>
</dbReference>
<comment type="caution">
    <text evidence="7">The sequence shown here is derived from an EMBL/GenBank/DDBJ whole genome shotgun (WGS) entry which is preliminary data.</text>
</comment>
<evidence type="ECO:0000256" key="1">
    <source>
        <dbReference type="ARBA" id="ARBA00000085"/>
    </source>
</evidence>
<reference evidence="8" key="1">
    <citation type="journal article" date="2019" name="Int. J. Syst. Evol. Microbiol.">
        <title>The Global Catalogue of Microorganisms (GCM) 10K type strain sequencing project: providing services to taxonomists for standard genome sequencing and annotation.</title>
        <authorList>
            <consortium name="The Broad Institute Genomics Platform"/>
            <consortium name="The Broad Institute Genome Sequencing Center for Infectious Disease"/>
            <person name="Wu L."/>
            <person name="Ma J."/>
        </authorList>
    </citation>
    <scope>NUCLEOTIDE SEQUENCE [LARGE SCALE GENOMIC DNA]</scope>
    <source>
        <strain evidence="8">JCM 10425</strain>
    </source>
</reference>
<dbReference type="SUPFAM" id="SSF55874">
    <property type="entry name" value="ATPase domain of HSP90 chaperone/DNA topoisomerase II/histidine kinase"/>
    <property type="match status" value="1"/>
</dbReference>
<feature type="transmembrane region" description="Helical" evidence="6">
    <location>
        <begin position="65"/>
        <end position="82"/>
    </location>
</feature>
<feature type="transmembrane region" description="Helical" evidence="6">
    <location>
        <begin position="165"/>
        <end position="187"/>
    </location>
</feature>
<name>A0ABP3E5L7_9ACTN</name>
<dbReference type="PANTHER" id="PTHR24421">
    <property type="entry name" value="NITRATE/NITRITE SENSOR PROTEIN NARX-RELATED"/>
    <property type="match status" value="1"/>
</dbReference>
<feature type="transmembrane region" description="Helical" evidence="6">
    <location>
        <begin position="120"/>
        <end position="145"/>
    </location>
</feature>
<evidence type="ECO:0000313" key="7">
    <source>
        <dbReference type="EMBL" id="GAA0250216.1"/>
    </source>
</evidence>
<dbReference type="Proteomes" id="UP001500967">
    <property type="component" value="Unassembled WGS sequence"/>
</dbReference>
<gene>
    <name evidence="7" type="ORF">GCM10009539_39250</name>
</gene>
<keyword evidence="6" id="KW-0472">Membrane</keyword>
<dbReference type="EC" id="2.7.13.3" evidence="2"/>
<dbReference type="RefSeq" id="WP_344650304.1">
    <property type="nucleotide sequence ID" value="NZ_BAAAGX010000016.1"/>
</dbReference>
<keyword evidence="6" id="KW-1133">Transmembrane helix</keyword>
<feature type="transmembrane region" description="Helical" evidence="6">
    <location>
        <begin position="34"/>
        <end position="53"/>
    </location>
</feature>
<sequence>MSRDQIVRVLLCALLSGCLVAATGAPYWQSHPLRGLVAGLACAGFAAAGALLATGGPRRLFTGRLLLAAGFCWPFAWLVSFDRGPGPAVSYLCQGLFWVLAGAAILSYPTGVLVAGRYRAFVAGAAVVMLGGGVVLLLVSQPQWLGLPTTVSWPGVFADRAVFGAWIRVLAAAQVVLAAWFTALLWVRARWLSHLDRRIAVPVLLAAAALVLFSSVQAAVKTSAWTTRSELQAFYFNQGVIALVVSTALVSGALRDRWWELSAPHRVVRITSSGTSVATVRVALAEALRDRSLRLYFWAPAENGWVDVRGLPAVPSASPDDRRWRIAVDGHQHPLAVVEVDAALRDRPLLVDAVLRAGSPALLTAQLQAAASANLAQVLAAQERLAERELAERQRLEQELVDGAQHRLGLLERQLHGLTDHTSDPAVLRFAGECRREVLATVGELEALARGLLPAALAERGLGPALEAVVARLGLTATVEVHPERLPPAVEATLYFALCEGLTNVAKYARGASVTVRVAVSDGWASGFVVDDGPGGAATKAGGGLAGIVDRARVLSGWAAIDSSPTGTQISVHLPLDVPLVA</sequence>
<evidence type="ECO:0000256" key="3">
    <source>
        <dbReference type="ARBA" id="ARBA00022679"/>
    </source>
</evidence>
<keyword evidence="8" id="KW-1185">Reference proteome</keyword>
<evidence type="ECO:0000313" key="8">
    <source>
        <dbReference type="Proteomes" id="UP001500967"/>
    </source>
</evidence>
<keyword evidence="4" id="KW-0418">Kinase</keyword>
<evidence type="ECO:0000256" key="2">
    <source>
        <dbReference type="ARBA" id="ARBA00012438"/>
    </source>
</evidence>
<dbReference type="PANTHER" id="PTHR24421:SF10">
    <property type="entry name" value="NITRATE_NITRITE SENSOR PROTEIN NARQ"/>
    <property type="match status" value="1"/>
</dbReference>
<keyword evidence="6" id="KW-0812">Transmembrane</keyword>
<keyword evidence="5" id="KW-0902">Two-component regulatory system</keyword>
<protein>
    <recommendedName>
        <fullName evidence="2">histidine kinase</fullName>
        <ecNumber evidence="2">2.7.13.3</ecNumber>
    </recommendedName>
</protein>
<comment type="catalytic activity">
    <reaction evidence="1">
        <text>ATP + protein L-histidine = ADP + protein N-phospho-L-histidine.</text>
        <dbReference type="EC" id="2.7.13.3"/>
    </reaction>
</comment>
<feature type="transmembrane region" description="Helical" evidence="6">
    <location>
        <begin position="199"/>
        <end position="220"/>
    </location>
</feature>
<feature type="transmembrane region" description="Helical" evidence="6">
    <location>
        <begin position="88"/>
        <end position="108"/>
    </location>
</feature>
<evidence type="ECO:0000256" key="4">
    <source>
        <dbReference type="ARBA" id="ARBA00022777"/>
    </source>
</evidence>
<proteinExistence type="predicted"/>
<dbReference type="InterPro" id="IPR050482">
    <property type="entry name" value="Sensor_HK_TwoCompSys"/>
</dbReference>
<dbReference type="EMBL" id="BAAAGX010000016">
    <property type="protein sequence ID" value="GAA0250216.1"/>
    <property type="molecule type" value="Genomic_DNA"/>
</dbReference>
<accession>A0ABP3E5L7</accession>
<organism evidence="7 8">
    <name type="scientific">Cryptosporangium japonicum</name>
    <dbReference type="NCBI Taxonomy" id="80872"/>
    <lineage>
        <taxon>Bacteria</taxon>
        <taxon>Bacillati</taxon>
        <taxon>Actinomycetota</taxon>
        <taxon>Actinomycetes</taxon>
        <taxon>Cryptosporangiales</taxon>
        <taxon>Cryptosporangiaceae</taxon>
        <taxon>Cryptosporangium</taxon>
    </lineage>
</organism>
<keyword evidence="3" id="KW-0808">Transferase</keyword>
<evidence type="ECO:0000256" key="5">
    <source>
        <dbReference type="ARBA" id="ARBA00023012"/>
    </source>
</evidence>